<evidence type="ECO:0000313" key="2">
    <source>
        <dbReference type="EMBL" id="GHK55910.1"/>
    </source>
</evidence>
<dbReference type="SUPFAM" id="SSF56796">
    <property type="entry name" value="Dehydroquinate synthase-like"/>
    <property type="match status" value="1"/>
</dbReference>
<gene>
    <name evidence="2" type="ORF">KPZU09_56460</name>
</gene>
<accession>A0A919HXC1</accession>
<protein>
    <recommendedName>
        <fullName evidence="1">Fe-containing alcohol dehydrogenase-like C-terminal domain-containing protein</fullName>
    </recommendedName>
</protein>
<sequence>MEQECPTSRDEMARVSLCGGLALANAGLGVIHGLAGPLGGLSRASHGALCGSLLPFGPALNESQINDPACASALTMSAAGWPTGWTSLWIRSGTVCGNGAIALALAPCATSA</sequence>
<evidence type="ECO:0000313" key="3">
    <source>
        <dbReference type="Proteomes" id="UP000655094"/>
    </source>
</evidence>
<feature type="domain" description="Fe-containing alcohol dehydrogenase-like C-terminal" evidence="1">
    <location>
        <begin position="8"/>
        <end position="64"/>
    </location>
</feature>
<reference evidence="2" key="1">
    <citation type="submission" date="2020-10" db="EMBL/GenBank/DDBJ databases">
        <title>Genome Sequence of ESBL Producing Zambian Clinical Strains.</title>
        <authorList>
            <person name="Shawa M."/>
            <person name="Furuta Y."/>
            <person name="Simbotwe M."/>
            <person name="Mulenga E."/>
            <person name="Mubanga M."/>
            <person name="Mulenga G."/>
            <person name="Kaile C."/>
            <person name="Zorigt T."/>
            <person name="Hang'ombe B."/>
            <person name="Higashi H."/>
        </authorList>
    </citation>
    <scope>NUCLEOTIDE SEQUENCE</scope>
    <source>
        <strain evidence="2">Zam_UTH_09</strain>
    </source>
</reference>
<name>A0A919HXC1_KLEPN</name>
<organism evidence="2 3">
    <name type="scientific">Klebsiella pneumoniae</name>
    <dbReference type="NCBI Taxonomy" id="573"/>
    <lineage>
        <taxon>Bacteria</taxon>
        <taxon>Pseudomonadati</taxon>
        <taxon>Pseudomonadota</taxon>
        <taxon>Gammaproteobacteria</taxon>
        <taxon>Enterobacterales</taxon>
        <taxon>Enterobacteriaceae</taxon>
        <taxon>Klebsiella/Raoultella group</taxon>
        <taxon>Klebsiella</taxon>
        <taxon>Klebsiella pneumoniae complex</taxon>
    </lineage>
</organism>
<dbReference type="Proteomes" id="UP000655094">
    <property type="component" value="Unassembled WGS sequence"/>
</dbReference>
<dbReference type="Pfam" id="PF25137">
    <property type="entry name" value="ADH_Fe_C"/>
    <property type="match status" value="1"/>
</dbReference>
<comment type="caution">
    <text evidence="2">The sequence shown here is derived from an EMBL/GenBank/DDBJ whole genome shotgun (WGS) entry which is preliminary data.</text>
</comment>
<dbReference type="InterPro" id="IPR056798">
    <property type="entry name" value="ADH_Fe_C"/>
</dbReference>
<evidence type="ECO:0000259" key="1">
    <source>
        <dbReference type="Pfam" id="PF25137"/>
    </source>
</evidence>
<dbReference type="Gene3D" id="1.20.1090.10">
    <property type="entry name" value="Dehydroquinate synthase-like - alpha domain"/>
    <property type="match status" value="1"/>
</dbReference>
<dbReference type="EMBL" id="BNFF01000001">
    <property type="protein sequence ID" value="GHK55910.1"/>
    <property type="molecule type" value="Genomic_DNA"/>
</dbReference>
<dbReference type="AlphaFoldDB" id="A0A919HXC1"/>
<proteinExistence type="predicted"/>